<dbReference type="AlphaFoldDB" id="A0A243WCN6"/>
<reference evidence="1 2" key="1">
    <citation type="submission" date="2017-01" db="EMBL/GenBank/DDBJ databases">
        <title>A new Hymenobacter.</title>
        <authorList>
            <person name="Liang Y."/>
            <person name="Feng F."/>
        </authorList>
    </citation>
    <scope>NUCLEOTIDE SEQUENCE [LARGE SCALE GENOMIC DNA]</scope>
    <source>
        <strain evidence="1">MIMBbqt21</strain>
    </source>
</reference>
<name>A0A243WCN6_9BACT</name>
<protein>
    <submittedName>
        <fullName evidence="1">Uncharacterized protein</fullName>
    </submittedName>
</protein>
<evidence type="ECO:0000313" key="1">
    <source>
        <dbReference type="EMBL" id="OUJ73433.1"/>
    </source>
</evidence>
<sequence length="109" mass="12088">MGPQVKPVELHFGRDHLLLCVVFWPGGLHRLLDVPVQELVDIAVEGRALLGSAVADVESRLAELTDYAAMLASAEAFLLEALRRQHRRPERPHWVNGAARLHRGAALSR</sequence>
<gene>
    <name evidence="1" type="ORF">BXP70_13545</name>
</gene>
<keyword evidence="2" id="KW-1185">Reference proteome</keyword>
<comment type="caution">
    <text evidence="1">The sequence shown here is derived from an EMBL/GenBank/DDBJ whole genome shotgun (WGS) entry which is preliminary data.</text>
</comment>
<dbReference type="Proteomes" id="UP000194873">
    <property type="component" value="Unassembled WGS sequence"/>
</dbReference>
<proteinExistence type="predicted"/>
<accession>A0A243WCN6</accession>
<dbReference type="EMBL" id="MTSE01000006">
    <property type="protein sequence ID" value="OUJ73433.1"/>
    <property type="molecule type" value="Genomic_DNA"/>
</dbReference>
<evidence type="ECO:0000313" key="2">
    <source>
        <dbReference type="Proteomes" id="UP000194873"/>
    </source>
</evidence>
<organism evidence="1 2">
    <name type="scientific">Hymenobacter crusticola</name>
    <dbReference type="NCBI Taxonomy" id="1770526"/>
    <lineage>
        <taxon>Bacteria</taxon>
        <taxon>Pseudomonadati</taxon>
        <taxon>Bacteroidota</taxon>
        <taxon>Cytophagia</taxon>
        <taxon>Cytophagales</taxon>
        <taxon>Hymenobacteraceae</taxon>
        <taxon>Hymenobacter</taxon>
    </lineage>
</organism>